<dbReference type="Pfam" id="PF01978">
    <property type="entry name" value="TrmB"/>
    <property type="match status" value="1"/>
</dbReference>
<name>A0A5C4J7E6_9ACTN</name>
<dbReference type="PROSITE" id="PS50042">
    <property type="entry name" value="CNMP_BINDING_3"/>
    <property type="match status" value="1"/>
</dbReference>
<evidence type="ECO:0008006" key="5">
    <source>
        <dbReference type="Google" id="ProtNLM"/>
    </source>
</evidence>
<organism evidence="3 4">
    <name type="scientific">Actinomadura soli</name>
    <dbReference type="NCBI Taxonomy" id="2508997"/>
    <lineage>
        <taxon>Bacteria</taxon>
        <taxon>Bacillati</taxon>
        <taxon>Actinomycetota</taxon>
        <taxon>Actinomycetes</taxon>
        <taxon>Streptosporangiales</taxon>
        <taxon>Thermomonosporaceae</taxon>
        <taxon>Actinomadura</taxon>
    </lineage>
</organism>
<keyword evidence="4" id="KW-1185">Reference proteome</keyword>
<dbReference type="InterPro" id="IPR051797">
    <property type="entry name" value="TrmB-like"/>
</dbReference>
<dbReference type="PANTHER" id="PTHR34293">
    <property type="entry name" value="HTH-TYPE TRANSCRIPTIONAL REGULATOR TRMBL2"/>
    <property type="match status" value="1"/>
</dbReference>
<dbReference type="SMART" id="SM00421">
    <property type="entry name" value="HTH_LUXR"/>
    <property type="match status" value="1"/>
</dbReference>
<evidence type="ECO:0000259" key="2">
    <source>
        <dbReference type="PROSITE" id="PS50043"/>
    </source>
</evidence>
<evidence type="ECO:0000313" key="3">
    <source>
        <dbReference type="EMBL" id="TMQ93300.1"/>
    </source>
</evidence>
<proteinExistence type="predicted"/>
<dbReference type="GO" id="GO:0003677">
    <property type="term" value="F:DNA binding"/>
    <property type="evidence" value="ECO:0007669"/>
    <property type="project" value="InterPro"/>
</dbReference>
<dbReference type="Gene3D" id="1.10.10.10">
    <property type="entry name" value="Winged helix-like DNA-binding domain superfamily/Winged helix DNA-binding domain"/>
    <property type="match status" value="2"/>
</dbReference>
<feature type="domain" description="HTH luxR-type" evidence="2">
    <location>
        <begin position="323"/>
        <end position="388"/>
    </location>
</feature>
<dbReference type="Pfam" id="PF00196">
    <property type="entry name" value="GerE"/>
    <property type="match status" value="1"/>
</dbReference>
<dbReference type="AlphaFoldDB" id="A0A5C4J7E6"/>
<dbReference type="InterPro" id="IPR036390">
    <property type="entry name" value="WH_DNA-bd_sf"/>
</dbReference>
<dbReference type="PROSITE" id="PS50043">
    <property type="entry name" value="HTH_LUXR_2"/>
    <property type="match status" value="1"/>
</dbReference>
<comment type="caution">
    <text evidence="3">The sequence shown here is derived from an EMBL/GenBank/DDBJ whole genome shotgun (WGS) entry which is preliminary data.</text>
</comment>
<dbReference type="EMBL" id="VCKW01000149">
    <property type="protein sequence ID" value="TMQ93300.1"/>
    <property type="molecule type" value="Genomic_DNA"/>
</dbReference>
<reference evidence="3 4" key="1">
    <citation type="submission" date="2019-05" db="EMBL/GenBank/DDBJ databases">
        <title>Draft genome sequence of Actinomadura sp. 14C53.</title>
        <authorList>
            <person name="Saricaoglu S."/>
            <person name="Isik K."/>
        </authorList>
    </citation>
    <scope>NUCLEOTIDE SEQUENCE [LARGE SCALE GENOMIC DNA]</scope>
    <source>
        <strain evidence="3 4">14C53</strain>
    </source>
</reference>
<dbReference type="CDD" id="cd06170">
    <property type="entry name" value="LuxR_C_like"/>
    <property type="match status" value="1"/>
</dbReference>
<dbReference type="InterPro" id="IPR016032">
    <property type="entry name" value="Sig_transdc_resp-reg_C-effctor"/>
</dbReference>
<dbReference type="InterPro" id="IPR000595">
    <property type="entry name" value="cNMP-bd_dom"/>
</dbReference>
<dbReference type="OrthoDB" id="5932488at2"/>
<dbReference type="InterPro" id="IPR002831">
    <property type="entry name" value="Tscrpt_reg_TrmB_N"/>
</dbReference>
<gene>
    <name evidence="3" type="ORF">ETD83_25830</name>
</gene>
<dbReference type="SUPFAM" id="SSF46894">
    <property type="entry name" value="C-terminal effector domain of the bipartite response regulators"/>
    <property type="match status" value="1"/>
</dbReference>
<accession>A0A5C4J7E6</accession>
<protein>
    <recommendedName>
        <fullName evidence="5">HTH luxR-type domain-containing protein</fullName>
    </recommendedName>
</protein>
<dbReference type="InterPro" id="IPR036388">
    <property type="entry name" value="WH-like_DNA-bd_sf"/>
</dbReference>
<dbReference type="InterPro" id="IPR000792">
    <property type="entry name" value="Tscrpt_reg_LuxR_C"/>
</dbReference>
<dbReference type="SUPFAM" id="SSF46785">
    <property type="entry name" value="Winged helix' DNA-binding domain"/>
    <property type="match status" value="1"/>
</dbReference>
<feature type="domain" description="Cyclic nucleotide-binding" evidence="1">
    <location>
        <begin position="91"/>
        <end position="107"/>
    </location>
</feature>
<evidence type="ECO:0000313" key="4">
    <source>
        <dbReference type="Proteomes" id="UP000309174"/>
    </source>
</evidence>
<evidence type="ECO:0000259" key="1">
    <source>
        <dbReference type="PROSITE" id="PS50042"/>
    </source>
</evidence>
<sequence length="390" mass="43140">MREDHARTWKMCGRRSRRGKNLRVSDTGWALLRRGQMARAASDRAQRLGGPMPLLDNPSMSPASAATDENPFAALGITTLQQSLYSALLHNPGTTFGELAALSDEPRPRLAGLLKELEALGMIGIDASTDPKYFPYPPDAVVETLIRQRETEFIRARIEAKRLSGDLLAAEQRTNPQKLVEIIDGMEAVVQRYEQVQRSAVKHVKAIDKPPYAVDPKAPNEVEREQIGHGVEYRVIFTPDALAIPEKLEMARQDAVLGERARVLESAPTKLIIVDDEMALMPLRGDDPGISALIRPSTLLDILISVFNTCWEQATPLQGDNETGDVWPRLSEADRHLLTLLAAGLKDEAVARHTGMGARTVSRHVARLLRTLNARTRFQAGVHAARRDLV</sequence>
<dbReference type="Proteomes" id="UP000309174">
    <property type="component" value="Unassembled WGS sequence"/>
</dbReference>
<dbReference type="GO" id="GO:0006355">
    <property type="term" value="P:regulation of DNA-templated transcription"/>
    <property type="evidence" value="ECO:0007669"/>
    <property type="project" value="InterPro"/>
</dbReference>
<dbReference type="PANTHER" id="PTHR34293:SF1">
    <property type="entry name" value="HTH-TYPE TRANSCRIPTIONAL REGULATOR TRMBL2"/>
    <property type="match status" value="1"/>
</dbReference>